<dbReference type="AlphaFoldDB" id="A0A383VWD8"/>
<proteinExistence type="predicted"/>
<protein>
    <submittedName>
        <fullName evidence="1">Uncharacterized protein</fullName>
    </submittedName>
</protein>
<evidence type="ECO:0000313" key="2">
    <source>
        <dbReference type="Proteomes" id="UP000256970"/>
    </source>
</evidence>
<dbReference type="EMBL" id="FNXT01000955">
    <property type="protein sequence ID" value="SZX69795.1"/>
    <property type="molecule type" value="Genomic_DNA"/>
</dbReference>
<gene>
    <name evidence="1" type="ORF">BQ4739_LOCUS10067</name>
</gene>
<name>A0A383VWD8_TETOB</name>
<reference evidence="1 2" key="1">
    <citation type="submission" date="2016-10" db="EMBL/GenBank/DDBJ databases">
        <authorList>
            <person name="Cai Z."/>
        </authorList>
    </citation>
    <scope>NUCLEOTIDE SEQUENCE [LARGE SCALE GENOMIC DNA]</scope>
</reference>
<dbReference type="Proteomes" id="UP000256970">
    <property type="component" value="Unassembled WGS sequence"/>
</dbReference>
<sequence length="182" mass="19359">MELAGFQQQMQQQPIEVVQETLQFVDEQDDSSSRRWSRTARPFDAALTTVINLADTLSLATRDLTAAAAAAELDSDEPTSLQEMGTLAATASAADAAFDAAGSIEQAYLGAASRMSQQAMQVAAEALRLATLLETQQEHDVDPTYSMLLQQIAEAARAVSAAADIAAEPGQWVEEVVDEAAL</sequence>
<accession>A0A383VWD8</accession>
<evidence type="ECO:0000313" key="1">
    <source>
        <dbReference type="EMBL" id="SZX69795.1"/>
    </source>
</evidence>
<keyword evidence="2" id="KW-1185">Reference proteome</keyword>
<organism evidence="1 2">
    <name type="scientific">Tetradesmus obliquus</name>
    <name type="common">Green alga</name>
    <name type="synonym">Acutodesmus obliquus</name>
    <dbReference type="NCBI Taxonomy" id="3088"/>
    <lineage>
        <taxon>Eukaryota</taxon>
        <taxon>Viridiplantae</taxon>
        <taxon>Chlorophyta</taxon>
        <taxon>core chlorophytes</taxon>
        <taxon>Chlorophyceae</taxon>
        <taxon>CS clade</taxon>
        <taxon>Sphaeropleales</taxon>
        <taxon>Scenedesmaceae</taxon>
        <taxon>Tetradesmus</taxon>
    </lineage>
</organism>